<gene>
    <name evidence="4" type="ORF">MEBOL_005916</name>
</gene>
<dbReference type="SUPFAM" id="SSF50939">
    <property type="entry name" value="Sialidases"/>
    <property type="match status" value="1"/>
</dbReference>
<dbReference type="InterPro" id="IPR032812">
    <property type="entry name" value="SbsA_Ig"/>
</dbReference>
<dbReference type="PROSITE" id="PS51257">
    <property type="entry name" value="PROKAR_LIPOPROTEIN"/>
    <property type="match status" value="1"/>
</dbReference>
<accession>A0A250IME1</accession>
<evidence type="ECO:0000256" key="1">
    <source>
        <dbReference type="ARBA" id="ARBA00022729"/>
    </source>
</evidence>
<dbReference type="InterPro" id="IPR014755">
    <property type="entry name" value="Cu-Rt/internalin_Ig-like"/>
</dbReference>
<dbReference type="AlphaFoldDB" id="A0A250IME1"/>
<sequence length="649" mass="70956">MPTMKRIIPLLFTGWVFACINVPEIEPRPVPTPPEESDSPDSGTPLGDLTISITDPVEKAYTSTSITLTVEVRGGVADTVQLHKEGELLATLSSPFRYTWDTTREEERDYALTARAIRSGKVFTSAPVTVVVDRTNLQVASRSPANDATNVDYSQPIQVVFTKPVKETTVSDTTVSFAVAGVLTDKTLTLSSDGKTLTIKPKERPALPAKFSIGLSRGITDIAGNALVVPSTSWAFEVPDWYSFGGAIQATGGDNSWLKDPSMVIDAQDNPIVAWTEAMTYGGRASIFVYKWDGKAFAPIGPALNGTATGSAYHPSIALANDGNPVVAWHESDGFNENIYVKRWTGANWQTVGTGPLSAENDIRPSPLPTPARNPSIATNDRNIYVAWEEQTIEGHSTIYVWKSFNGENFSSVGPSNGSVNAVPGRTSGTNPSLVLNRDGQPIVAFQEETKEQDPSQKIYVLNYKNGTWHYAVPPFQDSSTPNNSGGLSSSTDFPAAKNCSLTIDLQNNLHLAWEETSQHDAPSDIHVFRSSGAQTWTRTGHPLSSFSGLATFARFPSIHATESGRIFTTWREFSWYKDGFEHLLSSSWDGSNWTSLTATDGLNKTQDTVLISRIKTNSHEQPIVIWLEDNSSRDPYSGRRLYVRKHNE</sequence>
<evidence type="ECO:0000256" key="2">
    <source>
        <dbReference type="SAM" id="MobiDB-lite"/>
    </source>
</evidence>
<dbReference type="Gene3D" id="2.60.40.1220">
    <property type="match status" value="1"/>
</dbReference>
<evidence type="ECO:0000313" key="5">
    <source>
        <dbReference type="Proteomes" id="UP000217289"/>
    </source>
</evidence>
<dbReference type="Pfam" id="PF17957">
    <property type="entry name" value="Big_7"/>
    <property type="match status" value="1"/>
</dbReference>
<reference evidence="4 5" key="1">
    <citation type="submission" date="2017-06" db="EMBL/GenBank/DDBJ databases">
        <authorList>
            <person name="Kim H.J."/>
            <person name="Triplett B.A."/>
        </authorList>
    </citation>
    <scope>NUCLEOTIDE SEQUENCE [LARGE SCALE GENOMIC DNA]</scope>
    <source>
        <strain evidence="4 5">DSM 14713</strain>
    </source>
</reference>
<feature type="domain" description="SbsA Ig-like" evidence="3">
    <location>
        <begin position="133"/>
        <end position="237"/>
    </location>
</feature>
<dbReference type="InterPro" id="IPR011043">
    <property type="entry name" value="Gal_Oxase/kelch_b-propeller"/>
</dbReference>
<organism evidence="4 5">
    <name type="scientific">Melittangium boletus DSM 14713</name>
    <dbReference type="NCBI Taxonomy" id="1294270"/>
    <lineage>
        <taxon>Bacteria</taxon>
        <taxon>Pseudomonadati</taxon>
        <taxon>Myxococcota</taxon>
        <taxon>Myxococcia</taxon>
        <taxon>Myxococcales</taxon>
        <taxon>Cystobacterineae</taxon>
        <taxon>Archangiaceae</taxon>
        <taxon>Melittangium</taxon>
    </lineage>
</organism>
<keyword evidence="5" id="KW-1185">Reference proteome</keyword>
<dbReference type="InterPro" id="IPR013783">
    <property type="entry name" value="Ig-like_fold"/>
</dbReference>
<protein>
    <recommendedName>
        <fullName evidence="3">SbsA Ig-like domain-containing protein</fullName>
    </recommendedName>
</protein>
<dbReference type="EMBL" id="CP022163">
    <property type="protein sequence ID" value="ATB32438.1"/>
    <property type="molecule type" value="Genomic_DNA"/>
</dbReference>
<feature type="region of interest" description="Disordered" evidence="2">
    <location>
        <begin position="27"/>
        <end position="47"/>
    </location>
</feature>
<dbReference type="Pfam" id="PF13205">
    <property type="entry name" value="Big_5"/>
    <property type="match status" value="1"/>
</dbReference>
<dbReference type="KEGG" id="mbd:MEBOL_005916"/>
<dbReference type="SUPFAM" id="SSF50965">
    <property type="entry name" value="Galactose oxidase, central domain"/>
    <property type="match status" value="1"/>
</dbReference>
<name>A0A250IME1_9BACT</name>
<proteinExistence type="predicted"/>
<evidence type="ECO:0000259" key="3">
    <source>
        <dbReference type="Pfam" id="PF13205"/>
    </source>
</evidence>
<keyword evidence="1" id="KW-0732">Signal</keyword>
<dbReference type="Proteomes" id="UP000217289">
    <property type="component" value="Chromosome"/>
</dbReference>
<dbReference type="Gene3D" id="2.60.40.10">
    <property type="entry name" value="Immunoglobulins"/>
    <property type="match status" value="1"/>
</dbReference>
<evidence type="ECO:0000313" key="4">
    <source>
        <dbReference type="EMBL" id="ATB32438.1"/>
    </source>
</evidence>
<dbReference type="InterPro" id="IPR036278">
    <property type="entry name" value="Sialidase_sf"/>
</dbReference>